<sequence length="178" mass="19455">MSGGLNKGLAKVEVGVRWDPSPAGTSAHDLDIIAAAYAKDAPYGSPEYLVYFGSRSPDGTITLNRDSRTGQGFGYDEVMILELDRLAPRFERVVVGVAIQQPAQELTFGDIVNASVRIRTGPTDIAQHDFVEVRERNATTVAEFTRDSSGAWQYRRIVQGFDADPASFAEQMGRVMNP</sequence>
<dbReference type="EMBL" id="LFBV01000004">
    <property type="protein sequence ID" value="OKH93292.1"/>
    <property type="molecule type" value="Genomic_DNA"/>
</dbReference>
<feature type="domain" description="TerD" evidence="2">
    <location>
        <begin position="6"/>
        <end position="167"/>
    </location>
</feature>
<evidence type="ECO:0000313" key="4">
    <source>
        <dbReference type="Proteomes" id="UP000186455"/>
    </source>
</evidence>
<dbReference type="InterPro" id="IPR003325">
    <property type="entry name" value="TerD"/>
</dbReference>
<proteinExistence type="inferred from homology"/>
<dbReference type="Proteomes" id="UP000186455">
    <property type="component" value="Unassembled WGS sequence"/>
</dbReference>
<keyword evidence="4" id="KW-1185">Reference proteome</keyword>
<evidence type="ECO:0000259" key="2">
    <source>
        <dbReference type="Pfam" id="PF02342"/>
    </source>
</evidence>
<dbReference type="STRING" id="1048205.AB852_17235"/>
<dbReference type="CDD" id="cd06974">
    <property type="entry name" value="TerD_like"/>
    <property type="match status" value="1"/>
</dbReference>
<evidence type="ECO:0000313" key="3">
    <source>
        <dbReference type="EMBL" id="OKH93292.1"/>
    </source>
</evidence>
<protein>
    <submittedName>
        <fullName evidence="3">TerD-family protein</fullName>
    </submittedName>
</protein>
<dbReference type="PANTHER" id="PTHR32097">
    <property type="entry name" value="CAMP-BINDING PROTEIN 1-RELATED"/>
    <property type="match status" value="1"/>
</dbReference>
<dbReference type="RefSeq" id="WP_073789386.1">
    <property type="nucleotide sequence ID" value="NZ_CP108638.1"/>
</dbReference>
<reference evidence="3 4" key="1">
    <citation type="submission" date="2015-06" db="EMBL/GenBank/DDBJ databases">
        <title>Cloning and characterization of the uncialamcin biosynthetic gene cluster.</title>
        <authorList>
            <person name="Yan X."/>
            <person name="Huang T."/>
            <person name="Ge H."/>
            <person name="Shen B."/>
        </authorList>
    </citation>
    <scope>NUCLEOTIDE SEQUENCE [LARGE SCALE GENOMIC DNA]</scope>
    <source>
        <strain evidence="3 4">DCA2648</strain>
    </source>
</reference>
<name>A0A1Q4V5Z1_9ACTN</name>
<dbReference type="InterPro" id="IPR051324">
    <property type="entry name" value="Stress/Tellurium_Resist"/>
</dbReference>
<dbReference type="AlphaFoldDB" id="A0A1Q4V5Z1"/>
<comment type="caution">
    <text evidence="3">The sequence shown here is derived from an EMBL/GenBank/DDBJ whole genome shotgun (WGS) entry which is preliminary data.</text>
</comment>
<evidence type="ECO:0000256" key="1">
    <source>
        <dbReference type="ARBA" id="ARBA00008775"/>
    </source>
</evidence>
<dbReference type="Gene3D" id="2.60.60.30">
    <property type="entry name" value="sav2460 like domains"/>
    <property type="match status" value="1"/>
</dbReference>
<organism evidence="3 4">
    <name type="scientific">Streptomyces uncialis</name>
    <dbReference type="NCBI Taxonomy" id="1048205"/>
    <lineage>
        <taxon>Bacteria</taxon>
        <taxon>Bacillati</taxon>
        <taxon>Actinomycetota</taxon>
        <taxon>Actinomycetes</taxon>
        <taxon>Kitasatosporales</taxon>
        <taxon>Streptomycetaceae</taxon>
        <taxon>Streptomyces</taxon>
    </lineage>
</organism>
<dbReference type="PANTHER" id="PTHR32097:SF4">
    <property type="entry name" value="GENERAL STRESS PROTEIN 16U"/>
    <property type="match status" value="1"/>
</dbReference>
<dbReference type="GeneID" id="96791833"/>
<accession>A0A1Q4V5Z1</accession>
<comment type="similarity">
    <text evidence="1">Belongs to the CAPAB/TerDEXZ family.</text>
</comment>
<dbReference type="Pfam" id="PF02342">
    <property type="entry name" value="TerD"/>
    <property type="match status" value="1"/>
</dbReference>
<gene>
    <name evidence="3" type="ORF">AB852_17235</name>
</gene>